<dbReference type="GO" id="GO:0030246">
    <property type="term" value="F:carbohydrate binding"/>
    <property type="evidence" value="ECO:0007669"/>
    <property type="project" value="InterPro"/>
</dbReference>
<feature type="region of interest" description="Disordered" evidence="1">
    <location>
        <begin position="1292"/>
        <end position="1379"/>
    </location>
</feature>
<evidence type="ECO:0000313" key="4">
    <source>
        <dbReference type="Proteomes" id="UP000281431"/>
    </source>
</evidence>
<dbReference type="SUPFAM" id="SSF49452">
    <property type="entry name" value="Starch-binding domain-like"/>
    <property type="match status" value="3"/>
</dbReference>
<proteinExistence type="predicted"/>
<dbReference type="InterPro" id="IPR013784">
    <property type="entry name" value="Carb-bd-like_fold"/>
</dbReference>
<dbReference type="Gene3D" id="2.60.40.1120">
    <property type="entry name" value="Carboxypeptidase-like, regulatory domain"/>
    <property type="match status" value="10"/>
</dbReference>
<dbReference type="InterPro" id="IPR008969">
    <property type="entry name" value="CarboxyPept-like_regulatory"/>
</dbReference>
<organism evidence="3 4">
    <name type="scientific">Natrarchaeobius chitinivorans</name>
    <dbReference type="NCBI Taxonomy" id="1679083"/>
    <lineage>
        <taxon>Archaea</taxon>
        <taxon>Methanobacteriati</taxon>
        <taxon>Methanobacteriota</taxon>
        <taxon>Stenosarchaea group</taxon>
        <taxon>Halobacteria</taxon>
        <taxon>Halobacteriales</taxon>
        <taxon>Natrialbaceae</taxon>
        <taxon>Natrarchaeobius</taxon>
    </lineage>
</organism>
<evidence type="ECO:0000256" key="1">
    <source>
        <dbReference type="SAM" id="MobiDB-lite"/>
    </source>
</evidence>
<dbReference type="SUPFAM" id="SSF49464">
    <property type="entry name" value="Carboxypeptidase regulatory domain-like"/>
    <property type="match status" value="6"/>
</dbReference>
<keyword evidence="2" id="KW-0812">Transmembrane</keyword>
<feature type="compositionally biased region" description="Low complexity" evidence="1">
    <location>
        <begin position="1292"/>
        <end position="1308"/>
    </location>
</feature>
<protein>
    <submittedName>
        <fullName evidence="3">Carboxypeptidase regulatory-like domain-containing protein</fullName>
    </submittedName>
</protein>
<accession>A0A3N6M1X0</accession>
<reference evidence="3 4" key="1">
    <citation type="submission" date="2018-10" db="EMBL/GenBank/DDBJ databases">
        <title>Natrarchaeobius chitinivorans gen. nov., sp. nov., and Natrarchaeobius haloalkaliphilus sp. nov., alkaliphilic, chitin-utilizing haloarchaea from hypersaline alkaline lakes.</title>
        <authorList>
            <person name="Sorokin D.Y."/>
            <person name="Elcheninov A.G."/>
            <person name="Kostrikina N.A."/>
            <person name="Bale N.J."/>
            <person name="Sinninghe Damste J.S."/>
            <person name="Khijniak T.V."/>
            <person name="Kublanov I.V."/>
            <person name="Toshchakov S.V."/>
        </authorList>
    </citation>
    <scope>NUCLEOTIDE SEQUENCE [LARGE SCALE GENOMIC DNA]</scope>
    <source>
        <strain evidence="3 4">AArcht7</strain>
    </source>
</reference>
<dbReference type="Pfam" id="PF13620">
    <property type="entry name" value="CarboxypepD_reg"/>
    <property type="match status" value="6"/>
</dbReference>
<name>A0A3N6M1X0_NATCH</name>
<keyword evidence="4" id="KW-1185">Reference proteome</keyword>
<dbReference type="Gene3D" id="2.160.20.110">
    <property type="match status" value="1"/>
</dbReference>
<keyword evidence="3" id="KW-0378">Hydrolase</keyword>
<keyword evidence="2" id="KW-1133">Transmembrane helix</keyword>
<keyword evidence="2" id="KW-0472">Membrane</keyword>
<dbReference type="Gene3D" id="2.60.40.1080">
    <property type="match status" value="1"/>
</dbReference>
<feature type="transmembrane region" description="Helical" evidence="2">
    <location>
        <begin position="1377"/>
        <end position="1396"/>
    </location>
</feature>
<keyword evidence="3" id="KW-0121">Carboxypeptidase</keyword>
<dbReference type="Proteomes" id="UP000281431">
    <property type="component" value="Unassembled WGS sequence"/>
</dbReference>
<comment type="caution">
    <text evidence="3">The sequence shown here is derived from an EMBL/GenBank/DDBJ whole genome shotgun (WGS) entry which is preliminary data.</text>
</comment>
<sequence>MYDTLLEGNATVSGTVEDTTFETDLSDVEVVADNGGGTYTAESDEDGAYTIAVPGTGEEYTVTAVIVGWDDNSTSTTVDDAEDVSGVDLELTGDAMDSITLSDSETDVPLDGATVSIEHETFGVADDAFTTDEDGNVDIVLPGGFTYSYTFSKPGYDAANIPQRSLTPGDQSSANWLLGGNAEIIGQITDSESGDAVEGATVTATNGAGAYEATTDERGEYTVESVPGGSEYTVELEAGGYETVVESDESVGDEATHTLDAELTGTATLSGTVADEAFGMALSDVQIDVTGEQEYVVETDESGEYTAIVAGTGEEYTVSVDPDGWVEASGTVELDDGGTETGFDFDLAGDAATEVTAEDGETGGPIEGATVIARNETLGETDSFETDSTGTAALTPLPGGFTYDFTIDADGYDGEEVTDVFLTAGASESRAHDLFGTAAIFGQVTDDAFGVPIEGATVTAENGAGAYEATTDESGEYTIENVPGTGEEYTVTADEVGYELTVETVTVADDASVSRDLTVVGDAEITGTVTDALTEDGIEDATVTATNGAGTYEATTDEAGAYAVENLPGGETYDLVADRDGYEQMTRDGVAVDAGTHQTENVVLEPIGETTVAGTVTDEVTGHPIEGADVTIELDDERVDTDLAFETETNADGAYELTDVVDGYDYTLTTDADGYDGETESLRVDGDEGVDFSLVGDGTLEFDVGGEQFGDDLEGAIVEATPADGDGTYDGSHTGNGTYTVSGLASAVEYDVTVTAAGYEPTEFDARVEEPGTTTLSEPALLDGDATLEVTAVGSRTDAPLENVSVRIERETDGAQFEPSATTDADGTLAVTIPGTDDEYAVTANVTGYNESTVTTDDVDSGSTVPVSITLEGDSAIEGTVSDRVTGDALDEVIVTVDTDGSAFETTTATNGSYQLTAVPGAQTYELTLEADGYRSASTNVTPSAETVVVTDSLWLAHDGDGTNESPYRVTNAAELQAIGAELDAHYALEGHVDAAEADAWHGGVGFEPIGDDASPFTGSFDGQGNAISTLTVERTGNSSVGLFGVVDGGSIETLALENVSVTGDEQVGGLVGSLSAGSIDGVVVSGSVAGEESVGGLVGSGGDVSTAASSATVEGTTAVGGLIGESDGDVSGSFAAGQVTAMTAAGGLVGAGTPTVDSSYWDATETTQNHSAGSPDANGLDTDALVGTATQQTSLELNETWIALDEEYPRHRWMVDHLELSLADDSLEPEATTDAIVAVSFFDDSTAYANETAALSSSDRDVVVVENATVEAVGDGVATLSATLSGLESTLSVEVDSPSSSSGASNVPAGGGDSPDEPELGSDDDGGVDSDDAPEPGDDDTGVADEPGDDDAGEISDTDDSQDESLGDAGESDDTVPGFGVLLTLGVLLGLLLALPRASTIE</sequence>
<keyword evidence="3" id="KW-0645">Protease</keyword>
<evidence type="ECO:0000256" key="2">
    <source>
        <dbReference type="SAM" id="Phobius"/>
    </source>
</evidence>
<gene>
    <name evidence="3" type="ORF">EA472_21030</name>
</gene>
<dbReference type="GO" id="GO:0004180">
    <property type="term" value="F:carboxypeptidase activity"/>
    <property type="evidence" value="ECO:0007669"/>
    <property type="project" value="UniProtKB-KW"/>
</dbReference>
<evidence type="ECO:0000313" key="3">
    <source>
        <dbReference type="EMBL" id="RQG95737.1"/>
    </source>
</evidence>
<dbReference type="EMBL" id="REFZ01000029">
    <property type="protein sequence ID" value="RQG95737.1"/>
    <property type="molecule type" value="Genomic_DNA"/>
</dbReference>
<feature type="compositionally biased region" description="Acidic residues" evidence="1">
    <location>
        <begin position="1315"/>
        <end position="1375"/>
    </location>
</feature>